<dbReference type="Proteomes" id="UP001153269">
    <property type="component" value="Unassembled WGS sequence"/>
</dbReference>
<dbReference type="EMBL" id="CADEAL010001329">
    <property type="protein sequence ID" value="CAB1431295.1"/>
    <property type="molecule type" value="Genomic_DNA"/>
</dbReference>
<reference evidence="1" key="1">
    <citation type="submission" date="2020-03" db="EMBL/GenBank/DDBJ databases">
        <authorList>
            <person name="Weist P."/>
        </authorList>
    </citation>
    <scope>NUCLEOTIDE SEQUENCE</scope>
</reference>
<sequence length="84" mass="9495">MPCIAHSVHPSPFDSGLAKCRRVVGHFKHSPANQAELEQQQVTHQKKESLAQEVSTRWNSTLEGRKEKTHITWLRVATALDPRA</sequence>
<accession>A0A9N7YH52</accession>
<keyword evidence="2" id="KW-1185">Reference proteome</keyword>
<comment type="caution">
    <text evidence="1">The sequence shown here is derived from an EMBL/GenBank/DDBJ whole genome shotgun (WGS) entry which is preliminary data.</text>
</comment>
<dbReference type="AlphaFoldDB" id="A0A9N7YH52"/>
<evidence type="ECO:0000313" key="1">
    <source>
        <dbReference type="EMBL" id="CAB1431295.1"/>
    </source>
</evidence>
<proteinExistence type="predicted"/>
<protein>
    <submittedName>
        <fullName evidence="1">Uncharacterized protein</fullName>
    </submittedName>
</protein>
<evidence type="ECO:0000313" key="2">
    <source>
        <dbReference type="Proteomes" id="UP001153269"/>
    </source>
</evidence>
<gene>
    <name evidence="1" type="ORF">PLEPLA_LOCUS19340</name>
</gene>
<organism evidence="1 2">
    <name type="scientific">Pleuronectes platessa</name>
    <name type="common">European plaice</name>
    <dbReference type="NCBI Taxonomy" id="8262"/>
    <lineage>
        <taxon>Eukaryota</taxon>
        <taxon>Metazoa</taxon>
        <taxon>Chordata</taxon>
        <taxon>Craniata</taxon>
        <taxon>Vertebrata</taxon>
        <taxon>Euteleostomi</taxon>
        <taxon>Actinopterygii</taxon>
        <taxon>Neopterygii</taxon>
        <taxon>Teleostei</taxon>
        <taxon>Neoteleostei</taxon>
        <taxon>Acanthomorphata</taxon>
        <taxon>Carangaria</taxon>
        <taxon>Pleuronectiformes</taxon>
        <taxon>Pleuronectoidei</taxon>
        <taxon>Pleuronectidae</taxon>
        <taxon>Pleuronectes</taxon>
    </lineage>
</organism>
<name>A0A9N7YH52_PLEPL</name>